<evidence type="ECO:0000256" key="1">
    <source>
        <dbReference type="SAM" id="MobiDB-lite"/>
    </source>
</evidence>
<gene>
    <name evidence="2" type="ORF">NDU88_007383</name>
</gene>
<reference evidence="2" key="1">
    <citation type="journal article" date="2022" name="bioRxiv">
        <title>Sequencing and chromosome-scale assembly of the giantPleurodeles waltlgenome.</title>
        <authorList>
            <person name="Brown T."/>
            <person name="Elewa A."/>
            <person name="Iarovenko S."/>
            <person name="Subramanian E."/>
            <person name="Araus A.J."/>
            <person name="Petzold A."/>
            <person name="Susuki M."/>
            <person name="Suzuki K.-i.T."/>
            <person name="Hayashi T."/>
            <person name="Toyoda A."/>
            <person name="Oliveira C."/>
            <person name="Osipova E."/>
            <person name="Leigh N.D."/>
            <person name="Simon A."/>
            <person name="Yun M.H."/>
        </authorList>
    </citation>
    <scope>NUCLEOTIDE SEQUENCE</scope>
    <source>
        <strain evidence="2">20211129_DDA</strain>
        <tissue evidence="2">Liver</tissue>
    </source>
</reference>
<sequence length="107" mass="10694">MSPQPQGRGSPGGHEAARAARAAARLSSRSGPRTHSRSRHSTLAGNGLSPPHLLTSKTCTRAEASVRPACATPGPSTGLGRSHGAQNVTGAPPGYRPGPPPPQPPAG</sequence>
<name>A0AAV7PL45_PLEWA</name>
<comment type="caution">
    <text evidence="2">The sequence shown here is derived from an EMBL/GenBank/DDBJ whole genome shotgun (WGS) entry which is preliminary data.</text>
</comment>
<proteinExistence type="predicted"/>
<dbReference type="EMBL" id="JANPWB010000011">
    <property type="protein sequence ID" value="KAJ1129012.1"/>
    <property type="molecule type" value="Genomic_DNA"/>
</dbReference>
<accession>A0AAV7PL45</accession>
<organism evidence="2 3">
    <name type="scientific">Pleurodeles waltl</name>
    <name type="common">Iberian ribbed newt</name>
    <dbReference type="NCBI Taxonomy" id="8319"/>
    <lineage>
        <taxon>Eukaryota</taxon>
        <taxon>Metazoa</taxon>
        <taxon>Chordata</taxon>
        <taxon>Craniata</taxon>
        <taxon>Vertebrata</taxon>
        <taxon>Euteleostomi</taxon>
        <taxon>Amphibia</taxon>
        <taxon>Batrachia</taxon>
        <taxon>Caudata</taxon>
        <taxon>Salamandroidea</taxon>
        <taxon>Salamandridae</taxon>
        <taxon>Pleurodelinae</taxon>
        <taxon>Pleurodeles</taxon>
    </lineage>
</organism>
<evidence type="ECO:0000313" key="2">
    <source>
        <dbReference type="EMBL" id="KAJ1129012.1"/>
    </source>
</evidence>
<keyword evidence="3" id="KW-1185">Reference proteome</keyword>
<protein>
    <submittedName>
        <fullName evidence="2">Uncharacterized protein</fullName>
    </submittedName>
</protein>
<dbReference type="AlphaFoldDB" id="A0AAV7PL45"/>
<feature type="compositionally biased region" description="Pro residues" evidence="1">
    <location>
        <begin position="94"/>
        <end position="107"/>
    </location>
</feature>
<dbReference type="Proteomes" id="UP001066276">
    <property type="component" value="Chromosome 7"/>
</dbReference>
<evidence type="ECO:0000313" key="3">
    <source>
        <dbReference type="Proteomes" id="UP001066276"/>
    </source>
</evidence>
<feature type="region of interest" description="Disordered" evidence="1">
    <location>
        <begin position="1"/>
        <end position="107"/>
    </location>
</feature>